<evidence type="ECO:0000256" key="1">
    <source>
        <dbReference type="SAM" id="Phobius"/>
    </source>
</evidence>
<dbReference type="PANTHER" id="PTHR34940">
    <property type="entry name" value="PHOTOSYSTEM II 5 KDA PROTEIN, CHLOROPLASTIC"/>
    <property type="match status" value="1"/>
</dbReference>
<reference evidence="2 3" key="1">
    <citation type="submission" date="2023-10" db="EMBL/GenBank/DDBJ databases">
        <title>Chromosome-scale genome assembly provides insights into flower coloration mechanisms of Canna indica.</title>
        <authorList>
            <person name="Li C."/>
        </authorList>
    </citation>
    <scope>NUCLEOTIDE SEQUENCE [LARGE SCALE GENOMIC DNA]</scope>
    <source>
        <tissue evidence="2">Flower</tissue>
    </source>
</reference>
<dbReference type="InterPro" id="IPR040296">
    <property type="entry name" value="PSBT"/>
</dbReference>
<keyword evidence="1" id="KW-0812">Transmembrane</keyword>
<accession>A0AAQ3JM43</accession>
<feature type="transmembrane region" description="Helical" evidence="1">
    <location>
        <begin position="46"/>
        <end position="68"/>
    </location>
</feature>
<protein>
    <recommendedName>
        <fullName evidence="4">Photosystem II 5 kDa protein, chloroplastic</fullName>
    </recommendedName>
</protein>
<evidence type="ECO:0000313" key="3">
    <source>
        <dbReference type="Proteomes" id="UP001327560"/>
    </source>
</evidence>
<proteinExistence type="predicted"/>
<evidence type="ECO:0000313" key="2">
    <source>
        <dbReference type="EMBL" id="WOK92418.1"/>
    </source>
</evidence>
<evidence type="ECO:0008006" key="4">
    <source>
        <dbReference type="Google" id="ProtNLM"/>
    </source>
</evidence>
<keyword evidence="3" id="KW-1185">Reference proteome</keyword>
<organism evidence="2 3">
    <name type="scientific">Canna indica</name>
    <name type="common">Indian-shot</name>
    <dbReference type="NCBI Taxonomy" id="4628"/>
    <lineage>
        <taxon>Eukaryota</taxon>
        <taxon>Viridiplantae</taxon>
        <taxon>Streptophyta</taxon>
        <taxon>Embryophyta</taxon>
        <taxon>Tracheophyta</taxon>
        <taxon>Spermatophyta</taxon>
        <taxon>Magnoliopsida</taxon>
        <taxon>Liliopsida</taxon>
        <taxon>Zingiberales</taxon>
        <taxon>Cannaceae</taxon>
        <taxon>Canna</taxon>
    </lineage>
</organism>
<name>A0AAQ3JM43_9LILI</name>
<dbReference type="AlphaFoldDB" id="A0AAQ3JM43"/>
<dbReference type="EMBL" id="CP136890">
    <property type="protein sequence ID" value="WOK92418.1"/>
    <property type="molecule type" value="Genomic_DNA"/>
</dbReference>
<keyword evidence="1" id="KW-1133">Transmembrane helix</keyword>
<keyword evidence="1" id="KW-0472">Membrane</keyword>
<gene>
    <name evidence="2" type="ORF">Cni_G01109</name>
</gene>
<dbReference type="PANTHER" id="PTHR34940:SF4">
    <property type="entry name" value="OS02G0581100 PROTEIN"/>
    <property type="match status" value="1"/>
</dbReference>
<dbReference type="Proteomes" id="UP001327560">
    <property type="component" value="Chromosome 1"/>
</dbReference>
<sequence length="207" mass="21951">MGSLKGRKRGSAESAQCCCYLRFSKNLTRSTVTPQSMPSCEMKWGLAVPLISIRIVLVLGAFLVCALFDPQGKNGAIRGNRSYGPMRDREEEEEEKMASLTMLASFLGGVSAADRPAISHRRSLVVAKAATTSAEAAQVDAGKPAYEARGESSGRRAVMFAAAAATVCAVGQGMASAGEEPERGTPEAKKKYAPVCVTMPTARICRK</sequence>